<dbReference type="Gene3D" id="1.10.1410.10">
    <property type="match status" value="1"/>
</dbReference>
<dbReference type="Pfam" id="PF22600">
    <property type="entry name" value="MTPAP-like_central"/>
    <property type="match status" value="1"/>
</dbReference>
<sequence length="981" mass="114442">MDTSLNETNQTLQSLASSLRDSFQALKAITDAKFDQAKGQKKKFEQITLCFKKMKGLNNDQLPEYVSLMGQLVGFMHTPQYINFYKNYDKKLTKNLVKRCVVEPFNDKFMKPRTEGGFELSRFVSHPNLLEDVNKIFIDLLEFNLLTDKLMIKLKQGLNDYITFIDQNQGIKERFGQITMTHLRTLLTKCNLADDDVVFEQSNKKKLTELFKNKKVNNMSKYLKELFLIDKQINKEKRYLKRMFSDKKSYYHFVRDIILWVLEKFKYDFSKEEVQGLLMYLSKNSKNLVQDTKDLPVKFDALFQPFIEEQSKRFADLKLQDSYSTIFSSLIIALPPKQEQESVPEQPKNQPKIVEKEAPKKMYQKKQQQSAANNSQQIQQQPSQSSKQKKVIGDSYTLDKFIEDIVLNFSDANKKDFVQIDQDIKDAVLNEFIPKHSRDEVQYRLFQILDTKLGTFKTPFQARTYKKVIKAIDKCGILDINEVNVLYFKANRFLSKENVAKEKLKIKNETKSNFIALGKDAANERPSKNQDKGVYIDPAGDLKQETDSENEYIDIEDESSENEEYKQPPPKNKRNQKEDPANTMYLKSFRDRVNNEQATFYDQIKQAHTITPVQFKTPRGIKKLLEIESLIKQIYREQSVSREDLEIRDKVITNIKNAFKNTNDREYPALLAGEIRISGFGSCQNGLWNVEKSDIDVTCIITENLEYNQHQLLKCCVPILRKVAKKGTMNYIPASRVPIIKFEENQTGLEVDFNVNNILGINNSDLIYTYCQIDQRFHILSLFIKYWSKKVEIIGAAYGLLSSYALTLMLIAFLQSTNPPVLPCLQEKKQRDRQQKKIIFYPMPIDQLESKRRRNALGNSKSKDPSTSMYCLTETDIFFENDIKVIQEFYMPKEKNNQSVAQLLYDFFYFYTHEFESNKQVIDIKNGGGYSAKCSRDKYPFSIVDPFEQQRNPGCSVYQGSDGHRKIMMHFRAALDRFKLN</sequence>
<dbReference type="Gene3D" id="3.30.460.10">
    <property type="entry name" value="Beta Polymerase, domain 2"/>
    <property type="match status" value="1"/>
</dbReference>
<dbReference type="InParanoid" id="A0A078B176"/>
<dbReference type="GO" id="GO:0031123">
    <property type="term" value="P:RNA 3'-end processing"/>
    <property type="evidence" value="ECO:0007669"/>
    <property type="project" value="TreeGrafter"/>
</dbReference>
<gene>
    <name evidence="11" type="primary">Contig2031.g2194</name>
    <name evidence="11" type="ORF">STYLEM_17481</name>
</gene>
<evidence type="ECO:0000256" key="7">
    <source>
        <dbReference type="ARBA" id="ARBA00022842"/>
    </source>
</evidence>
<keyword evidence="6" id="KW-0479">Metal-binding</keyword>
<comment type="cofactor">
    <cofactor evidence="2">
        <name>Mg(2+)</name>
        <dbReference type="ChEBI" id="CHEBI:18420"/>
    </cofactor>
</comment>
<feature type="domain" description="PAP-associated" evidence="9">
    <location>
        <begin position="899"/>
        <end position="950"/>
    </location>
</feature>
<keyword evidence="5" id="KW-0808">Transferase</keyword>
<evidence type="ECO:0000256" key="4">
    <source>
        <dbReference type="ARBA" id="ARBA00022490"/>
    </source>
</evidence>
<dbReference type="OrthoDB" id="299395at2759"/>
<dbReference type="PANTHER" id="PTHR12271:SF40">
    <property type="entry name" value="POLY(A) RNA POLYMERASE GLD2"/>
    <property type="match status" value="1"/>
</dbReference>
<dbReference type="SUPFAM" id="SSF81301">
    <property type="entry name" value="Nucleotidyltransferase"/>
    <property type="match status" value="1"/>
</dbReference>
<accession>A0A078B176</accession>
<dbReference type="AlphaFoldDB" id="A0A078B176"/>
<dbReference type="SUPFAM" id="SSF81631">
    <property type="entry name" value="PAP/OAS1 substrate-binding domain"/>
    <property type="match status" value="1"/>
</dbReference>
<keyword evidence="12" id="KW-1185">Reference proteome</keyword>
<protein>
    <submittedName>
        <fullName evidence="11">Uncharacterized protein</fullName>
    </submittedName>
</protein>
<dbReference type="InterPro" id="IPR043519">
    <property type="entry name" value="NT_sf"/>
</dbReference>
<comment type="subcellular location">
    <subcellularLocation>
        <location evidence="3">Cytoplasm</location>
    </subcellularLocation>
</comment>
<dbReference type="InterPro" id="IPR002058">
    <property type="entry name" value="PAP_assoc"/>
</dbReference>
<dbReference type="GO" id="GO:0046872">
    <property type="term" value="F:metal ion binding"/>
    <property type="evidence" value="ECO:0007669"/>
    <property type="project" value="UniProtKB-KW"/>
</dbReference>
<name>A0A078B176_STYLE</name>
<feature type="compositionally biased region" description="Basic and acidic residues" evidence="8">
    <location>
        <begin position="521"/>
        <end position="531"/>
    </location>
</feature>
<proteinExistence type="predicted"/>
<comment type="cofactor">
    <cofactor evidence="1">
        <name>Mn(2+)</name>
        <dbReference type="ChEBI" id="CHEBI:29035"/>
    </cofactor>
</comment>
<evidence type="ECO:0000256" key="3">
    <source>
        <dbReference type="ARBA" id="ARBA00004496"/>
    </source>
</evidence>
<keyword evidence="7" id="KW-0460">Magnesium</keyword>
<feature type="region of interest" description="Disordered" evidence="8">
    <location>
        <begin position="359"/>
        <end position="391"/>
    </location>
</feature>
<evidence type="ECO:0000256" key="1">
    <source>
        <dbReference type="ARBA" id="ARBA00001936"/>
    </source>
</evidence>
<feature type="compositionally biased region" description="Low complexity" evidence="8">
    <location>
        <begin position="365"/>
        <end position="386"/>
    </location>
</feature>
<dbReference type="GO" id="GO:0016779">
    <property type="term" value="F:nucleotidyltransferase activity"/>
    <property type="evidence" value="ECO:0007669"/>
    <property type="project" value="TreeGrafter"/>
</dbReference>
<evidence type="ECO:0000259" key="9">
    <source>
        <dbReference type="Pfam" id="PF03828"/>
    </source>
</evidence>
<organism evidence="11 12">
    <name type="scientific">Stylonychia lemnae</name>
    <name type="common">Ciliate</name>
    <dbReference type="NCBI Taxonomy" id="5949"/>
    <lineage>
        <taxon>Eukaryota</taxon>
        <taxon>Sar</taxon>
        <taxon>Alveolata</taxon>
        <taxon>Ciliophora</taxon>
        <taxon>Intramacronucleata</taxon>
        <taxon>Spirotrichea</taxon>
        <taxon>Stichotrichia</taxon>
        <taxon>Sporadotrichida</taxon>
        <taxon>Oxytrichidae</taxon>
        <taxon>Stylonychinae</taxon>
        <taxon>Stylonychia</taxon>
    </lineage>
</organism>
<evidence type="ECO:0000259" key="10">
    <source>
        <dbReference type="Pfam" id="PF22600"/>
    </source>
</evidence>
<keyword evidence="4" id="KW-0963">Cytoplasm</keyword>
<dbReference type="GO" id="GO:0005737">
    <property type="term" value="C:cytoplasm"/>
    <property type="evidence" value="ECO:0007669"/>
    <property type="project" value="UniProtKB-SubCell"/>
</dbReference>
<dbReference type="Pfam" id="PF03828">
    <property type="entry name" value="PAP_assoc"/>
    <property type="match status" value="1"/>
</dbReference>
<feature type="compositionally biased region" description="Acidic residues" evidence="8">
    <location>
        <begin position="547"/>
        <end position="562"/>
    </location>
</feature>
<evidence type="ECO:0000313" key="12">
    <source>
        <dbReference type="Proteomes" id="UP000039865"/>
    </source>
</evidence>
<feature type="region of interest" description="Disordered" evidence="8">
    <location>
        <begin position="518"/>
        <end position="581"/>
    </location>
</feature>
<evidence type="ECO:0000256" key="6">
    <source>
        <dbReference type="ARBA" id="ARBA00022723"/>
    </source>
</evidence>
<dbReference type="PANTHER" id="PTHR12271">
    <property type="entry name" value="POLY A POLYMERASE CID PAP -RELATED"/>
    <property type="match status" value="1"/>
</dbReference>
<dbReference type="Proteomes" id="UP000039865">
    <property type="component" value="Unassembled WGS sequence"/>
</dbReference>
<evidence type="ECO:0000256" key="8">
    <source>
        <dbReference type="SAM" id="MobiDB-lite"/>
    </source>
</evidence>
<dbReference type="InterPro" id="IPR054708">
    <property type="entry name" value="MTPAP-like_central"/>
</dbReference>
<evidence type="ECO:0000256" key="2">
    <source>
        <dbReference type="ARBA" id="ARBA00001946"/>
    </source>
</evidence>
<dbReference type="EMBL" id="CCKQ01016480">
    <property type="protein sequence ID" value="CDW88360.1"/>
    <property type="molecule type" value="Genomic_DNA"/>
</dbReference>
<evidence type="ECO:0000256" key="5">
    <source>
        <dbReference type="ARBA" id="ARBA00022679"/>
    </source>
</evidence>
<reference evidence="11 12" key="1">
    <citation type="submission" date="2014-06" db="EMBL/GenBank/DDBJ databases">
        <authorList>
            <person name="Swart Estienne"/>
        </authorList>
    </citation>
    <scope>NUCLEOTIDE SEQUENCE [LARGE SCALE GENOMIC DNA]</scope>
    <source>
        <strain evidence="11 12">130c</strain>
    </source>
</reference>
<evidence type="ECO:0000313" key="11">
    <source>
        <dbReference type="EMBL" id="CDW88360.1"/>
    </source>
</evidence>
<dbReference type="CDD" id="cd05402">
    <property type="entry name" value="NT_PAP_TUTase"/>
    <property type="match status" value="1"/>
</dbReference>
<feature type="domain" description="Poly(A) RNA polymerase mitochondrial-like central palm" evidence="10">
    <location>
        <begin position="628"/>
        <end position="772"/>
    </location>
</feature>